<dbReference type="AlphaFoldDB" id="A0A1W6B992"/>
<gene>
    <name evidence="2" type="ORF">B1H58_17700</name>
</gene>
<protein>
    <submittedName>
        <fullName evidence="2">Uncharacterized protein</fullName>
    </submittedName>
</protein>
<dbReference type="STRING" id="1891675.B1H58_17700"/>
<proteinExistence type="predicted"/>
<dbReference type="Proteomes" id="UP000192900">
    <property type="component" value="Chromosome"/>
</dbReference>
<feature type="transmembrane region" description="Helical" evidence="1">
    <location>
        <begin position="12"/>
        <end position="36"/>
    </location>
</feature>
<reference evidence="2 3" key="1">
    <citation type="submission" date="2017-02" db="EMBL/GenBank/DDBJ databases">
        <title>Complete genome sequence of the drought resistance-promoting endophyte Pantoea alhagi LTYR-11Z.</title>
        <authorList>
            <person name="Zhang L."/>
        </authorList>
    </citation>
    <scope>NUCLEOTIDE SEQUENCE [LARGE SCALE GENOMIC DNA]</scope>
    <source>
        <strain evidence="2 3">LTYR-11Z</strain>
    </source>
</reference>
<dbReference type="EMBL" id="CP019706">
    <property type="protein sequence ID" value="ARJ43696.1"/>
    <property type="molecule type" value="Genomic_DNA"/>
</dbReference>
<evidence type="ECO:0000256" key="1">
    <source>
        <dbReference type="SAM" id="Phobius"/>
    </source>
</evidence>
<accession>A0A1W6B992</accession>
<feature type="transmembrane region" description="Helical" evidence="1">
    <location>
        <begin position="42"/>
        <end position="60"/>
    </location>
</feature>
<keyword evidence="1" id="KW-1133">Transmembrane helix</keyword>
<keyword evidence="1" id="KW-0812">Transmembrane</keyword>
<evidence type="ECO:0000313" key="2">
    <source>
        <dbReference type="EMBL" id="ARJ43696.1"/>
    </source>
</evidence>
<keyword evidence="1" id="KW-0472">Membrane</keyword>
<evidence type="ECO:0000313" key="3">
    <source>
        <dbReference type="Proteomes" id="UP000192900"/>
    </source>
</evidence>
<dbReference type="KEGG" id="palh:B1H58_17700"/>
<sequence>MFQSLKKFLMWQLRFLSSLYGPVILTIIFALLQGYFFPDSPVWPIGVFAIVMIVIFTRYCKW</sequence>
<organism evidence="2 3">
    <name type="scientific">Pantoea alhagi</name>
    <dbReference type="NCBI Taxonomy" id="1891675"/>
    <lineage>
        <taxon>Bacteria</taxon>
        <taxon>Pseudomonadati</taxon>
        <taxon>Pseudomonadota</taxon>
        <taxon>Gammaproteobacteria</taxon>
        <taxon>Enterobacterales</taxon>
        <taxon>Erwiniaceae</taxon>
        <taxon>Pantoea</taxon>
    </lineage>
</organism>
<name>A0A1W6B992_9GAMM</name>
<keyword evidence="3" id="KW-1185">Reference proteome</keyword>